<protein>
    <submittedName>
        <fullName evidence="2">Uncharacterized protein</fullName>
    </submittedName>
</protein>
<keyword evidence="1" id="KW-1133">Transmembrane helix</keyword>
<evidence type="ECO:0000313" key="3">
    <source>
        <dbReference type="Proteomes" id="UP000241158"/>
    </source>
</evidence>
<dbReference type="RefSeq" id="WP_106716378.1">
    <property type="nucleotide sequence ID" value="NZ_JACHXT010000001.1"/>
</dbReference>
<sequence>MDWLFSNWLTVVPLIGSAVAWAWAAVDRALTLRREQAQREWARLGELLVILNNKDNKHGYWSQIAAVVEMHGLRTKRSTVLRLAKEARLFWSNGATPALLTELDLLIADLER</sequence>
<reference evidence="3" key="1">
    <citation type="submission" date="2017-11" db="EMBL/GenBank/DDBJ databases">
        <authorList>
            <person name="Kuznetsova I."/>
            <person name="Sazanova A."/>
            <person name="Chirak E."/>
            <person name="Safronova V."/>
            <person name="Willems A."/>
        </authorList>
    </citation>
    <scope>NUCLEOTIDE SEQUENCE [LARGE SCALE GENOMIC DNA]</scope>
    <source>
        <strain evidence="3">PEPV15</strain>
    </source>
</reference>
<dbReference type="Proteomes" id="UP000241158">
    <property type="component" value="Unassembled WGS sequence"/>
</dbReference>
<gene>
    <name evidence="2" type="ORF">CU100_09645</name>
</gene>
<proteinExistence type="predicted"/>
<comment type="caution">
    <text evidence="2">The sequence shown here is derived from an EMBL/GenBank/DDBJ whole genome shotgun (WGS) entry which is preliminary data.</text>
</comment>
<accession>A0A2P7AUP7</accession>
<feature type="transmembrane region" description="Helical" evidence="1">
    <location>
        <begin position="6"/>
        <end position="26"/>
    </location>
</feature>
<keyword evidence="1" id="KW-0812">Transmembrane</keyword>
<evidence type="ECO:0000256" key="1">
    <source>
        <dbReference type="SAM" id="Phobius"/>
    </source>
</evidence>
<keyword evidence="3" id="KW-1185">Reference proteome</keyword>
<evidence type="ECO:0000313" key="2">
    <source>
        <dbReference type="EMBL" id="PSH57938.1"/>
    </source>
</evidence>
<organism evidence="2 3">
    <name type="scientific">Phyllobacterium endophyticum</name>
    <dbReference type="NCBI Taxonomy" id="1149773"/>
    <lineage>
        <taxon>Bacteria</taxon>
        <taxon>Pseudomonadati</taxon>
        <taxon>Pseudomonadota</taxon>
        <taxon>Alphaproteobacteria</taxon>
        <taxon>Hyphomicrobiales</taxon>
        <taxon>Phyllobacteriaceae</taxon>
        <taxon>Phyllobacterium</taxon>
    </lineage>
</organism>
<keyword evidence="1" id="KW-0472">Membrane</keyword>
<dbReference type="EMBL" id="PGGN01000002">
    <property type="protein sequence ID" value="PSH57938.1"/>
    <property type="molecule type" value="Genomic_DNA"/>
</dbReference>
<dbReference type="AlphaFoldDB" id="A0A2P7AUP7"/>
<name>A0A2P7AUP7_9HYPH</name>